<evidence type="ECO:0000313" key="1">
    <source>
        <dbReference type="EMBL" id="MEA0979169.1"/>
    </source>
</evidence>
<dbReference type="EMBL" id="JAXUIA010000022">
    <property type="protein sequence ID" value="MEA0979169.1"/>
    <property type="molecule type" value="Genomic_DNA"/>
</dbReference>
<dbReference type="RefSeq" id="WP_322612125.1">
    <property type="nucleotide sequence ID" value="NZ_JAXLNX010000031.1"/>
</dbReference>
<name>A0ABU5NT84_9BACI</name>
<evidence type="ECO:0000313" key="2">
    <source>
        <dbReference type="Proteomes" id="UP001289615"/>
    </source>
</evidence>
<comment type="caution">
    <text evidence="1">The sequence shown here is derived from an EMBL/GenBank/DDBJ whole genome shotgun (WGS) entry which is preliminary data.</text>
</comment>
<keyword evidence="2" id="KW-1185">Reference proteome</keyword>
<protein>
    <submittedName>
        <fullName evidence="1">Integrase</fullName>
    </submittedName>
</protein>
<accession>A0ABU5NT84</accession>
<gene>
    <name evidence="1" type="ORF">U6C28_23090</name>
</gene>
<sequence length="214" mass="23758">MSLVVSNKYELIYWRDRIWKIGPDGKLIPQLDENNQIIYNPLTGQPEYEYLESGTRVNAKRLNHMDKGIYSAHDYIVELKATIRRMQIQMELDGRVPGNSGTFADTLDGSSNKIILDKALTDIIEAVEIGGTTLKVASVDGFTPFTQVTIFDDVAKEDVVITAIGTDTITVQALKNAYKKGAKVARSNVVIDTTNAEMGVGDWQTFNVELVEVV</sequence>
<dbReference type="Proteomes" id="UP001289615">
    <property type="component" value="Unassembled WGS sequence"/>
</dbReference>
<proteinExistence type="predicted"/>
<reference evidence="1 2" key="1">
    <citation type="submission" date="2023-12" db="EMBL/GenBank/DDBJ databases">
        <title>Genome comparison identifies genes involved in endophytic behavior of Lysinibacillus irui and provides insights into its role as a plant-growth promoting bacterium.</title>
        <authorList>
            <person name="Hilario S."/>
            <person name="Matos I."/>
            <person name="Goncalves M.F.M."/>
            <person name="Pardo C.A."/>
            <person name="Santos M.J."/>
        </authorList>
    </citation>
    <scope>NUCLEOTIDE SEQUENCE [LARGE SCALE GENOMIC DNA]</scope>
    <source>
        <strain evidence="1 2">B3</strain>
    </source>
</reference>
<organism evidence="1 2">
    <name type="scientific">Lysinibacillus irui</name>
    <dbReference type="NCBI Taxonomy" id="2998077"/>
    <lineage>
        <taxon>Bacteria</taxon>
        <taxon>Bacillati</taxon>
        <taxon>Bacillota</taxon>
        <taxon>Bacilli</taxon>
        <taxon>Bacillales</taxon>
        <taxon>Bacillaceae</taxon>
        <taxon>Lysinibacillus</taxon>
    </lineage>
</organism>